<dbReference type="InterPro" id="IPR051361">
    <property type="entry name" value="ThrE/Ser_Exporter"/>
</dbReference>
<keyword evidence="6" id="KW-1185">Reference proteome</keyword>
<evidence type="ECO:0000259" key="4">
    <source>
        <dbReference type="Pfam" id="PF06738"/>
    </source>
</evidence>
<feature type="region of interest" description="Disordered" evidence="2">
    <location>
        <begin position="1"/>
        <end position="238"/>
    </location>
</feature>
<gene>
    <name evidence="5" type="ORF">B9Z65_906</name>
</gene>
<evidence type="ECO:0000256" key="1">
    <source>
        <dbReference type="ARBA" id="ARBA00034125"/>
    </source>
</evidence>
<feature type="compositionally biased region" description="Low complexity" evidence="2">
    <location>
        <begin position="322"/>
        <end position="339"/>
    </location>
</feature>
<reference evidence="5 6" key="1">
    <citation type="submission" date="2017-05" db="EMBL/GenBank/DDBJ databases">
        <title>Draft genome sequence of Elsinoe australis.</title>
        <authorList>
            <person name="Cheng Q."/>
        </authorList>
    </citation>
    <scope>NUCLEOTIDE SEQUENCE [LARGE SCALE GENOMIC DNA]</scope>
    <source>
        <strain evidence="5 6">NL1</strain>
    </source>
</reference>
<feature type="compositionally biased region" description="Polar residues" evidence="2">
    <location>
        <begin position="83"/>
        <end position="92"/>
    </location>
</feature>
<dbReference type="STRING" id="40998.A0A2P8AJV8"/>
<evidence type="ECO:0000313" key="5">
    <source>
        <dbReference type="EMBL" id="PSK60756.1"/>
    </source>
</evidence>
<evidence type="ECO:0000256" key="2">
    <source>
        <dbReference type="SAM" id="MobiDB-lite"/>
    </source>
</evidence>
<keyword evidence="3" id="KW-0472">Membrane</keyword>
<keyword evidence="3" id="KW-0812">Transmembrane</keyword>
<feature type="transmembrane region" description="Helical" evidence="3">
    <location>
        <begin position="696"/>
        <end position="713"/>
    </location>
</feature>
<comment type="similarity">
    <text evidence="1">Belongs to the ThrE exporter (TC 2.A.79) family.</text>
</comment>
<feature type="compositionally biased region" description="Polar residues" evidence="2">
    <location>
        <begin position="30"/>
        <end position="41"/>
    </location>
</feature>
<dbReference type="EMBL" id="NHZQ01000003">
    <property type="protein sequence ID" value="PSK60756.1"/>
    <property type="molecule type" value="Genomic_DNA"/>
</dbReference>
<dbReference type="Proteomes" id="UP000243723">
    <property type="component" value="Unassembled WGS sequence"/>
</dbReference>
<feature type="transmembrane region" description="Helical" evidence="3">
    <location>
        <begin position="621"/>
        <end position="643"/>
    </location>
</feature>
<feature type="transmembrane region" description="Helical" evidence="3">
    <location>
        <begin position="720"/>
        <end position="738"/>
    </location>
</feature>
<organism evidence="5 6">
    <name type="scientific">Elsinoe australis</name>
    <dbReference type="NCBI Taxonomy" id="40998"/>
    <lineage>
        <taxon>Eukaryota</taxon>
        <taxon>Fungi</taxon>
        <taxon>Dikarya</taxon>
        <taxon>Ascomycota</taxon>
        <taxon>Pezizomycotina</taxon>
        <taxon>Dothideomycetes</taxon>
        <taxon>Dothideomycetidae</taxon>
        <taxon>Myriangiales</taxon>
        <taxon>Elsinoaceae</taxon>
        <taxon>Elsinoe</taxon>
    </lineage>
</organism>
<feature type="transmembrane region" description="Helical" evidence="3">
    <location>
        <begin position="540"/>
        <end position="559"/>
    </location>
</feature>
<feature type="compositionally biased region" description="Basic and acidic residues" evidence="2">
    <location>
        <begin position="167"/>
        <end position="179"/>
    </location>
</feature>
<dbReference type="Pfam" id="PF06738">
    <property type="entry name" value="ThrE"/>
    <property type="match status" value="1"/>
</dbReference>
<feature type="region of interest" description="Disordered" evidence="2">
    <location>
        <begin position="302"/>
        <end position="351"/>
    </location>
</feature>
<dbReference type="InterPro" id="IPR010619">
    <property type="entry name" value="ThrE-like_N"/>
</dbReference>
<dbReference type="SUPFAM" id="SSF103473">
    <property type="entry name" value="MFS general substrate transporter"/>
    <property type="match status" value="1"/>
</dbReference>
<evidence type="ECO:0000256" key="3">
    <source>
        <dbReference type="SAM" id="Phobius"/>
    </source>
</evidence>
<keyword evidence="3" id="KW-1133">Transmembrane helix</keyword>
<dbReference type="OrthoDB" id="413008at2759"/>
<dbReference type="GO" id="GO:0022857">
    <property type="term" value="F:transmembrane transporter activity"/>
    <property type="evidence" value="ECO:0007669"/>
    <property type="project" value="InterPro"/>
</dbReference>
<dbReference type="AlphaFoldDB" id="A0A2P8AJV8"/>
<feature type="transmembrane region" description="Helical" evidence="3">
    <location>
        <begin position="744"/>
        <end position="763"/>
    </location>
</feature>
<feature type="transmembrane region" description="Helical" evidence="3">
    <location>
        <begin position="655"/>
        <end position="676"/>
    </location>
</feature>
<name>A0A2P8AJV8_9PEZI</name>
<feature type="transmembrane region" description="Helical" evidence="3">
    <location>
        <begin position="847"/>
        <end position="864"/>
    </location>
</feature>
<comment type="caution">
    <text evidence="5">The sequence shown here is derived from an EMBL/GenBank/DDBJ whole genome shotgun (WGS) entry which is preliminary data.</text>
</comment>
<evidence type="ECO:0000313" key="6">
    <source>
        <dbReference type="Proteomes" id="UP000243723"/>
    </source>
</evidence>
<dbReference type="PANTHER" id="PTHR31082">
    <property type="entry name" value="PHEROMONE-REGULATED MEMBRANE PROTEIN 10"/>
    <property type="match status" value="1"/>
</dbReference>
<feature type="compositionally biased region" description="Polar residues" evidence="2">
    <location>
        <begin position="137"/>
        <end position="158"/>
    </location>
</feature>
<feature type="transmembrane region" description="Helical" evidence="3">
    <location>
        <begin position="912"/>
        <end position="935"/>
    </location>
</feature>
<dbReference type="PANTHER" id="PTHR31082:SF4">
    <property type="entry name" value="PHEROMONE-REGULATED MEMBRANE PROTEIN 10"/>
    <property type="match status" value="1"/>
</dbReference>
<feature type="domain" description="Threonine/serine exporter-like N-terminal" evidence="4">
    <location>
        <begin position="433"/>
        <end position="675"/>
    </location>
</feature>
<dbReference type="InterPro" id="IPR036259">
    <property type="entry name" value="MFS_trans_sf"/>
</dbReference>
<accession>A0A2P8AJV8</accession>
<protein>
    <recommendedName>
        <fullName evidence="4">Threonine/serine exporter-like N-terminal domain-containing protein</fullName>
    </recommendedName>
</protein>
<sequence length="947" mass="103516">MDSQNDTRNPFRDNSEFAPNFDNLDDMDNSQDSSQPGSAGQQRKGKKIVGFSHGNETIDTQERPRSFLGTDAIGLLEGISPGHSRQGSSNDLPSFYIDRSHLPELSQEVTNELRAAISAAPTPPPTRPRPVLRRGDSYSTPQNESAGTPPSLGHQTPQELRAVQAYERGKRLEKREQERSAQASRRSSPSREQRTEQGMTEIPLQDLNAAVESDSEDEGLRMPRRGRQHPENELTTEEFEAAKKLVRSHTLKVDTARGYVTPPTGYRSGTATPTEEILGYEYNAPRPEKMRGGVLGALLSLYGQGDKKSPGSSRKSSFGWDSSQTTPTQSNSPSESSTPVGKPKKPFFKRNSSTGSVAQLVSSAAIGASPAVSGLGAEVAQRLKEKQAEEKALRKRKGSSTASLFGLGSSAKSKERQLRITVHIAETIARQRYLEKLCRALMEYGAPTHRLEEYMRMSARVLEIPLQVLYLPGSMIMSFDDPQTHTGQVRLVRTNQGLDLGKLRDVHELYKDVVHDRIGVEEATRRLQEITKRKQKFSKWLIILIYGFASASVGPFAFGARLIDLPIAFLLGSLVGLLQHHFAPRSELYSNVFEISAAVLTSFLARAFGSINGGNTFCFSALAQSSIALILPGYTVLCASLELQSRSIVAGSVRMVYAIIYSLFLGFGIMIGTAIYGRIDSNATSTTTCQNSITAPWSFIAVPIFTLCLIVINQGKYKQVPVMMVISFTGYIVNFYSAKRFASNTQIANTLGAFAIGVLANLYSRVGKRCENWFLDQWEDRLCPRLEKWITRFSRSPRKPMYAQARRTSDAQLEAGEAAFSAADEKEKSAARAFRDRIHARKRQRKVGYGLAAAAMLPAIFVQVPSGLAVSGSLVAGLTSANQINSNTTASATVDPAQGGSVVGLNSVAFNVSYSVIQVAIGITVGLFLAAVVVYPSGKRRSGLFSF</sequence>
<feature type="compositionally biased region" description="Polar residues" evidence="2">
    <location>
        <begin position="310"/>
        <end position="321"/>
    </location>
</feature>
<proteinExistence type="inferred from homology"/>